<protein>
    <submittedName>
        <fullName evidence="2">Uncharacterized protein</fullName>
    </submittedName>
</protein>
<dbReference type="EMBL" id="CP136925">
    <property type="protein sequence ID" value="WXA14077.1"/>
    <property type="molecule type" value="Genomic_DNA"/>
</dbReference>
<evidence type="ECO:0000313" key="3">
    <source>
        <dbReference type="EMBL" id="WXA14077.1"/>
    </source>
</evidence>
<evidence type="ECO:0000313" key="4">
    <source>
        <dbReference type="Proteomes" id="UP001368318"/>
    </source>
</evidence>
<evidence type="ECO:0000256" key="1">
    <source>
        <dbReference type="SAM" id="SignalP"/>
    </source>
</evidence>
<organism evidence="2 4">
    <name type="scientific">Mangrovimonas cancribranchiae</name>
    <dbReference type="NCBI Taxonomy" id="3080055"/>
    <lineage>
        <taxon>Bacteria</taxon>
        <taxon>Pseudomonadati</taxon>
        <taxon>Bacteroidota</taxon>
        <taxon>Flavobacteriia</taxon>
        <taxon>Flavobacteriales</taxon>
        <taxon>Flavobacteriaceae</taxon>
        <taxon>Mangrovimonas</taxon>
    </lineage>
</organism>
<dbReference type="EMBL" id="CP136924">
    <property type="protein sequence ID" value="WXA03501.1"/>
    <property type="molecule type" value="Genomic_DNA"/>
</dbReference>
<dbReference type="RefSeq" id="WP_338733414.1">
    <property type="nucleotide sequence ID" value="NZ_CP136924.1"/>
</dbReference>
<gene>
    <name evidence="3" type="ORF">R3L15_04195</name>
    <name evidence="2" type="ORF">R3L16_03205</name>
</gene>
<feature type="signal peptide" evidence="1">
    <location>
        <begin position="1"/>
        <end position="24"/>
    </location>
</feature>
<reference evidence="2 4" key="1">
    <citation type="submission" date="2023-10" db="EMBL/GenBank/DDBJ databases">
        <title>Culture-based analysis of two novel bacteria associated with mangrove crab gills.</title>
        <authorList>
            <person name="Yang X."/>
            <person name="Garuglieri E."/>
            <person name="Van Goethem M.W."/>
            <person name="Fusi M."/>
            <person name="Marasco R."/>
            <person name="Daffonchio D.G."/>
        </authorList>
    </citation>
    <scope>NUCLEOTIDE SEQUENCE [LARGE SCALE GENOMIC DNA]</scope>
    <source>
        <strain evidence="3">UG2-1</strain>
        <strain evidence="2">UG2-2</strain>
        <strain evidence="4">UG2_2</strain>
    </source>
</reference>
<evidence type="ECO:0000313" key="2">
    <source>
        <dbReference type="EMBL" id="WXA03501.1"/>
    </source>
</evidence>
<sequence>MIKTTYLCLMAFCLLAFSPINTSAKSNTVIVQNQIQKVRINFTTPQGYVRQLLLGFTPNNAASDDFDYGYDALNIDDYPDDMSWMINNNPYVIQGVGAFDISKQYPLGMFLSNAGDIEISLSSIENFNQAINVFIFDALDHTFTHINDYNYENFVDEGDHINRFFVTFTNDLSQINFSNVEGLHFLSVADESPLLEKTDIRYLSHTKELYVKAPNLLKQIDLFNLQGQQVLKIIPNQNTTKFRLKHTFSSGPIIVIATDLKSHSTKKILYAY</sequence>
<feature type="chain" id="PRO_5044712858" evidence="1">
    <location>
        <begin position="25"/>
        <end position="272"/>
    </location>
</feature>
<proteinExistence type="predicted"/>
<dbReference type="AlphaFoldDB" id="A0AAU6P1C5"/>
<keyword evidence="4" id="KW-1185">Reference proteome</keyword>
<keyword evidence="1" id="KW-0732">Signal</keyword>
<name>A0AAU6P1C5_9FLAO</name>
<dbReference type="KEGG" id="mcaa:R3L15_04195"/>
<accession>A0AAU6P1C5</accession>
<dbReference type="Proteomes" id="UP001368318">
    <property type="component" value="Chromosome"/>
</dbReference>